<dbReference type="PANTHER" id="PTHR30121:SF11">
    <property type="entry name" value="AAA+ ATPASE DOMAIN-CONTAINING PROTEIN"/>
    <property type="match status" value="1"/>
</dbReference>
<evidence type="ECO:0000313" key="2">
    <source>
        <dbReference type="EMBL" id="RAI26265.1"/>
    </source>
</evidence>
<dbReference type="EMBL" id="NPEV01000033">
    <property type="protein sequence ID" value="RAI26265.1"/>
    <property type="molecule type" value="Genomic_DNA"/>
</dbReference>
<proteinExistence type="predicted"/>
<dbReference type="Gene3D" id="3.40.50.300">
    <property type="entry name" value="P-loop containing nucleotide triphosphate hydrolases"/>
    <property type="match status" value="2"/>
</dbReference>
<dbReference type="Proteomes" id="UP000249299">
    <property type="component" value="Unassembled WGS sequence"/>
</dbReference>
<evidence type="ECO:0000259" key="1">
    <source>
        <dbReference type="Pfam" id="PF10412"/>
    </source>
</evidence>
<name>A0A327JK47_9HYPH</name>
<dbReference type="AlphaFoldDB" id="A0A327JK47"/>
<dbReference type="RefSeq" id="WP_111435163.1">
    <property type="nucleotide sequence ID" value="NZ_JACIGG010000006.1"/>
</dbReference>
<dbReference type="InterPro" id="IPR019476">
    <property type="entry name" value="T4SS_TraD_DNA-bd"/>
</dbReference>
<comment type="caution">
    <text evidence="2">The sequence shown here is derived from an EMBL/GenBank/DDBJ whole genome shotgun (WGS) entry which is preliminary data.</text>
</comment>
<protein>
    <recommendedName>
        <fullName evidence="1">Type IV secretion system coupling protein TraD DNA-binding domain-containing protein</fullName>
    </recommendedName>
</protein>
<organism evidence="2 3">
    <name type="scientific">Rhodobium orientis</name>
    <dbReference type="NCBI Taxonomy" id="34017"/>
    <lineage>
        <taxon>Bacteria</taxon>
        <taxon>Pseudomonadati</taxon>
        <taxon>Pseudomonadota</taxon>
        <taxon>Alphaproteobacteria</taxon>
        <taxon>Hyphomicrobiales</taxon>
        <taxon>Rhodobiaceae</taxon>
        <taxon>Rhodobium</taxon>
    </lineage>
</organism>
<accession>A0A327JK47</accession>
<feature type="domain" description="Type IV secretion system coupling protein TraD DNA-binding" evidence="1">
    <location>
        <begin position="33"/>
        <end position="336"/>
    </location>
</feature>
<dbReference type="OrthoDB" id="9806951at2"/>
<gene>
    <name evidence="2" type="ORF">CH339_14870</name>
</gene>
<dbReference type="PANTHER" id="PTHR30121">
    <property type="entry name" value="UNCHARACTERIZED PROTEIN YJGR-RELATED"/>
    <property type="match status" value="1"/>
</dbReference>
<dbReference type="InterPro" id="IPR027417">
    <property type="entry name" value="P-loop_NTPase"/>
</dbReference>
<dbReference type="InterPro" id="IPR051162">
    <property type="entry name" value="T4SS_component"/>
</dbReference>
<dbReference type="SUPFAM" id="SSF52540">
    <property type="entry name" value="P-loop containing nucleoside triphosphate hydrolases"/>
    <property type="match status" value="1"/>
</dbReference>
<keyword evidence="3" id="KW-1185">Reference proteome</keyword>
<reference evidence="2 3" key="1">
    <citation type="submission" date="2017-07" db="EMBL/GenBank/DDBJ databases">
        <title>Draft Genome Sequences of Select Purple Nonsulfur Bacteria.</title>
        <authorList>
            <person name="Lasarre B."/>
            <person name="Mckinlay J.B."/>
        </authorList>
    </citation>
    <scope>NUCLEOTIDE SEQUENCE [LARGE SCALE GENOMIC DNA]</scope>
    <source>
        <strain evidence="2 3">DSM 11290</strain>
    </source>
</reference>
<dbReference type="CDD" id="cd01127">
    <property type="entry name" value="TrwB_TraG_TraD_VirD4"/>
    <property type="match status" value="1"/>
</dbReference>
<evidence type="ECO:0000313" key="3">
    <source>
        <dbReference type="Proteomes" id="UP000249299"/>
    </source>
</evidence>
<dbReference type="Pfam" id="PF10412">
    <property type="entry name" value="TrwB_AAD_bind"/>
    <property type="match status" value="1"/>
</dbReference>
<sequence length="399" mass="44902">MRSASEIITQLAQTRGRPPDWPFGIKALDRLFHQYIIGQTGTGKSTLMLQMMRQDVENGQDFCLIDPHGDLSRSLAAMCPEAIVWRPADLNCPYGYNPLTRVQNSYRYLVAAGLIDTLKKQWRDAWGARMEHLLRYALLALLERPDATLADIMPMFLDRSFRRTVIAGLSDEQVREFWTTEFPKMNYKTAADGIAPIANKLGAFLAHPAVRKSLCAPEKPLRFRKIMDEGQTLIVDLAKGQLGADVANILGGMIVSTIALAAYSRQELAERDRRPFFLYIDEFHSFTTAAFADMLSELRKYRLGLILAHQHTSQIDKDTFEAILGNVGTLMAFRVGATDAGILAKQFAADLPQPRDLINLANYELFVKLMIDGRTSKPFSGRAIWHHSDIKILQSKNLV</sequence>